<reference evidence="1" key="1">
    <citation type="submission" date="2019-08" db="EMBL/GenBank/DDBJ databases">
        <authorList>
            <person name="Kucharzyk K."/>
            <person name="Murdoch R.W."/>
            <person name="Higgins S."/>
            <person name="Loffler F."/>
        </authorList>
    </citation>
    <scope>NUCLEOTIDE SEQUENCE</scope>
</reference>
<accession>A0A644XGS9</accession>
<protein>
    <submittedName>
        <fullName evidence="1">Uncharacterized protein</fullName>
    </submittedName>
</protein>
<evidence type="ECO:0000313" key="1">
    <source>
        <dbReference type="EMBL" id="MPM14971.1"/>
    </source>
</evidence>
<comment type="caution">
    <text evidence="1">The sequence shown here is derived from an EMBL/GenBank/DDBJ whole genome shotgun (WGS) entry which is preliminary data.</text>
</comment>
<proteinExistence type="predicted"/>
<dbReference type="AlphaFoldDB" id="A0A644XGS9"/>
<gene>
    <name evidence="1" type="ORF">SDC9_61335</name>
</gene>
<name>A0A644XGS9_9ZZZZ</name>
<sequence length="72" mass="7886">MAVDIGIDTVQYFALGCQRGSAQLVNRIRFIQGQRVLKAEAVHGEQALHQEGRGHRPVVQGFTLSLQDNAGQ</sequence>
<dbReference type="EMBL" id="VSSQ01002365">
    <property type="protein sequence ID" value="MPM14971.1"/>
    <property type="molecule type" value="Genomic_DNA"/>
</dbReference>
<organism evidence="1">
    <name type="scientific">bioreactor metagenome</name>
    <dbReference type="NCBI Taxonomy" id="1076179"/>
    <lineage>
        <taxon>unclassified sequences</taxon>
        <taxon>metagenomes</taxon>
        <taxon>ecological metagenomes</taxon>
    </lineage>
</organism>